<dbReference type="GeneID" id="123728993"/>
<feature type="compositionally biased region" description="Basic and acidic residues" evidence="1">
    <location>
        <begin position="76"/>
        <end position="94"/>
    </location>
</feature>
<name>A0ABM3DH67_SALSA</name>
<keyword evidence="2" id="KW-1185">Reference proteome</keyword>
<protein>
    <submittedName>
        <fullName evidence="3">Uncharacterized protein isoform X2</fullName>
    </submittedName>
</protein>
<evidence type="ECO:0000313" key="3">
    <source>
        <dbReference type="RefSeq" id="XP_045558108.1"/>
    </source>
</evidence>
<accession>A0ABM3DH67</accession>
<organism evidence="2 3">
    <name type="scientific">Salmo salar</name>
    <name type="common">Atlantic salmon</name>
    <dbReference type="NCBI Taxonomy" id="8030"/>
    <lineage>
        <taxon>Eukaryota</taxon>
        <taxon>Metazoa</taxon>
        <taxon>Chordata</taxon>
        <taxon>Craniata</taxon>
        <taxon>Vertebrata</taxon>
        <taxon>Euteleostomi</taxon>
        <taxon>Actinopterygii</taxon>
        <taxon>Neopterygii</taxon>
        <taxon>Teleostei</taxon>
        <taxon>Protacanthopterygii</taxon>
        <taxon>Salmoniformes</taxon>
        <taxon>Salmonidae</taxon>
        <taxon>Salmoninae</taxon>
        <taxon>Salmo</taxon>
    </lineage>
</organism>
<gene>
    <name evidence="3" type="primary">LOC123728993</name>
</gene>
<reference evidence="3" key="1">
    <citation type="submission" date="2025-08" db="UniProtKB">
        <authorList>
            <consortium name="RefSeq"/>
        </authorList>
    </citation>
    <scope>IDENTIFICATION</scope>
</reference>
<proteinExistence type="predicted"/>
<dbReference type="RefSeq" id="XP_045558108.1">
    <property type="nucleotide sequence ID" value="XM_045702152.1"/>
</dbReference>
<evidence type="ECO:0000256" key="1">
    <source>
        <dbReference type="SAM" id="MobiDB-lite"/>
    </source>
</evidence>
<feature type="region of interest" description="Disordered" evidence="1">
    <location>
        <begin position="66"/>
        <end position="94"/>
    </location>
</feature>
<sequence>MELSEADRPKRRITGASCTLNEDIDAILPFCSNGFTLTPPRNQAQVHCEESPRPKKLLLQETALHGHDSSPAYNGTEDHTHREPAEDFRAPDIHNKTRKTDDFNVLNDISQVDDWLFCNAANLLDSSNSYVETPKPEIDQAEFIKAFSKALKSRNVLLHQRMVDLLERQYSQDLSFWHRTMPRLLKRKYRR</sequence>
<dbReference type="Proteomes" id="UP001652741">
    <property type="component" value="Chromosome ssa19"/>
</dbReference>
<evidence type="ECO:0000313" key="2">
    <source>
        <dbReference type="Proteomes" id="UP001652741"/>
    </source>
</evidence>